<dbReference type="Proteomes" id="UP000276133">
    <property type="component" value="Unassembled WGS sequence"/>
</dbReference>
<dbReference type="EMBL" id="REGN01003006">
    <property type="protein sequence ID" value="RNA24965.1"/>
    <property type="molecule type" value="Genomic_DNA"/>
</dbReference>
<evidence type="ECO:0000313" key="1">
    <source>
        <dbReference type="EMBL" id="RNA24965.1"/>
    </source>
</evidence>
<proteinExistence type="predicted"/>
<comment type="caution">
    <text evidence="1">The sequence shown here is derived from an EMBL/GenBank/DDBJ whole genome shotgun (WGS) entry which is preliminary data.</text>
</comment>
<evidence type="ECO:0000313" key="2">
    <source>
        <dbReference type="Proteomes" id="UP000276133"/>
    </source>
</evidence>
<sequence>MNCITISTAKFFDPIFKKTLVFNNLYVLINSYLKKINNNSFKLNNSNTVNQETLSQSDLDLHLSCFISKNLNNLGWSNAIDLPYIRILLQF</sequence>
<protein>
    <submittedName>
        <fullName evidence="1">Uncharacterized protein</fullName>
    </submittedName>
</protein>
<organism evidence="1 2">
    <name type="scientific">Brachionus plicatilis</name>
    <name type="common">Marine rotifer</name>
    <name type="synonym">Brachionus muelleri</name>
    <dbReference type="NCBI Taxonomy" id="10195"/>
    <lineage>
        <taxon>Eukaryota</taxon>
        <taxon>Metazoa</taxon>
        <taxon>Spiralia</taxon>
        <taxon>Gnathifera</taxon>
        <taxon>Rotifera</taxon>
        <taxon>Eurotatoria</taxon>
        <taxon>Monogononta</taxon>
        <taxon>Pseudotrocha</taxon>
        <taxon>Ploima</taxon>
        <taxon>Brachionidae</taxon>
        <taxon>Brachionus</taxon>
    </lineage>
</organism>
<accession>A0A3M7RNQ8</accession>
<keyword evidence="2" id="KW-1185">Reference proteome</keyword>
<dbReference type="AlphaFoldDB" id="A0A3M7RNQ8"/>
<reference evidence="1 2" key="1">
    <citation type="journal article" date="2018" name="Sci. Rep.">
        <title>Genomic signatures of local adaptation to the degree of environmental predictability in rotifers.</title>
        <authorList>
            <person name="Franch-Gras L."/>
            <person name="Hahn C."/>
            <person name="Garcia-Roger E.M."/>
            <person name="Carmona M.J."/>
            <person name="Serra M."/>
            <person name="Gomez A."/>
        </authorList>
    </citation>
    <scope>NUCLEOTIDE SEQUENCE [LARGE SCALE GENOMIC DNA]</scope>
    <source>
        <strain evidence="1">HYR1</strain>
    </source>
</reference>
<gene>
    <name evidence="1" type="ORF">BpHYR1_004088</name>
</gene>
<name>A0A3M7RNQ8_BRAPC</name>